<dbReference type="Gene3D" id="2.120.10.80">
    <property type="entry name" value="Kelch-type beta propeller"/>
    <property type="match status" value="1"/>
</dbReference>
<sequence length="228" mass="24406">MVEFDMTSNSLTNLSASGYNADGTIAQGAIHYVPSFGPNGMLVVMGRLTKNDVAGLVDFGIVSAYDPAKHEWFNQTTTGNKPAPMEGFCTAGISSTNNTYEIFVYAGWGSLPGSEAVEYDTINILTLPASHWISVPYNPQNPRQAHTCNSVGDSQILTMGGIDSNANATSGENPAIFQSEYNSTADPFAQGLAIFDMTKLAFADHYTAGTLAYEQSDPIKQSYAQSQK</sequence>
<accession>A0AAE0DJS4</accession>
<keyword evidence="2" id="KW-1185">Reference proteome</keyword>
<dbReference type="SUPFAM" id="SSF50965">
    <property type="entry name" value="Galactose oxidase, central domain"/>
    <property type="match status" value="1"/>
</dbReference>
<proteinExistence type="predicted"/>
<evidence type="ECO:0000313" key="2">
    <source>
        <dbReference type="Proteomes" id="UP001276659"/>
    </source>
</evidence>
<protein>
    <submittedName>
        <fullName evidence="1">Uncharacterized protein</fullName>
    </submittedName>
</protein>
<dbReference type="InterPro" id="IPR011043">
    <property type="entry name" value="Gal_Oxase/kelch_b-propeller"/>
</dbReference>
<dbReference type="AlphaFoldDB" id="A0AAE0DJS4"/>
<evidence type="ECO:0000313" key="1">
    <source>
        <dbReference type="EMBL" id="KAK3172617.1"/>
    </source>
</evidence>
<dbReference type="InterPro" id="IPR015915">
    <property type="entry name" value="Kelch-typ_b-propeller"/>
</dbReference>
<dbReference type="EMBL" id="JASNWA010000007">
    <property type="protein sequence ID" value="KAK3172617.1"/>
    <property type="molecule type" value="Genomic_DNA"/>
</dbReference>
<organism evidence="1 2">
    <name type="scientific">Lepraria neglecta</name>
    <dbReference type="NCBI Taxonomy" id="209136"/>
    <lineage>
        <taxon>Eukaryota</taxon>
        <taxon>Fungi</taxon>
        <taxon>Dikarya</taxon>
        <taxon>Ascomycota</taxon>
        <taxon>Pezizomycotina</taxon>
        <taxon>Lecanoromycetes</taxon>
        <taxon>OSLEUM clade</taxon>
        <taxon>Lecanoromycetidae</taxon>
        <taxon>Lecanorales</taxon>
        <taxon>Lecanorineae</taxon>
        <taxon>Stereocaulaceae</taxon>
        <taxon>Lepraria</taxon>
    </lineage>
</organism>
<dbReference type="Proteomes" id="UP001276659">
    <property type="component" value="Unassembled WGS sequence"/>
</dbReference>
<reference evidence="1" key="1">
    <citation type="submission" date="2022-11" db="EMBL/GenBank/DDBJ databases">
        <title>Chromosomal genome sequence assembly and mating type (MAT) locus characterization of the leprose asexual lichenized fungus Lepraria neglecta (Nyl.) Erichsen.</title>
        <authorList>
            <person name="Allen J.L."/>
            <person name="Pfeffer B."/>
        </authorList>
    </citation>
    <scope>NUCLEOTIDE SEQUENCE</scope>
    <source>
        <strain evidence="1">Allen 5258</strain>
    </source>
</reference>
<name>A0AAE0DJS4_9LECA</name>
<gene>
    <name evidence="1" type="ORF">OEA41_005941</name>
</gene>
<comment type="caution">
    <text evidence="1">The sequence shown here is derived from an EMBL/GenBank/DDBJ whole genome shotgun (WGS) entry which is preliminary data.</text>
</comment>